<keyword evidence="2" id="KW-0472">Membrane</keyword>
<evidence type="ECO:0000313" key="5">
    <source>
        <dbReference type="Proteomes" id="UP001611383"/>
    </source>
</evidence>
<dbReference type="InterPro" id="IPR005182">
    <property type="entry name" value="YdbS-like_PH"/>
</dbReference>
<feature type="domain" description="YdbS-like PH" evidence="3">
    <location>
        <begin position="175"/>
        <end position="239"/>
    </location>
</feature>
<organism evidence="4 5">
    <name type="scientific">Archangium minus</name>
    <dbReference type="NCBI Taxonomy" id="83450"/>
    <lineage>
        <taxon>Bacteria</taxon>
        <taxon>Pseudomonadati</taxon>
        <taxon>Myxococcota</taxon>
        <taxon>Myxococcia</taxon>
        <taxon>Myxococcales</taxon>
        <taxon>Cystobacterineae</taxon>
        <taxon>Archangiaceae</taxon>
        <taxon>Archangium</taxon>
    </lineage>
</organism>
<evidence type="ECO:0000259" key="3">
    <source>
        <dbReference type="Pfam" id="PF03703"/>
    </source>
</evidence>
<feature type="transmembrane region" description="Helical" evidence="2">
    <location>
        <begin position="113"/>
        <end position="131"/>
    </location>
</feature>
<evidence type="ECO:0000256" key="1">
    <source>
        <dbReference type="SAM" id="MobiDB-lite"/>
    </source>
</evidence>
<evidence type="ECO:0000313" key="4">
    <source>
        <dbReference type="EMBL" id="WNG52120.1"/>
    </source>
</evidence>
<gene>
    <name evidence="4" type="ORF">F0U60_54465</name>
</gene>
<feature type="transmembrane region" description="Helical" evidence="2">
    <location>
        <begin position="137"/>
        <end position="158"/>
    </location>
</feature>
<dbReference type="Proteomes" id="UP001611383">
    <property type="component" value="Chromosome"/>
</dbReference>
<evidence type="ECO:0000256" key="2">
    <source>
        <dbReference type="SAM" id="Phobius"/>
    </source>
</evidence>
<sequence length="248" mass="27735">MSRSASPSGSGLGPPPGRGWTVPAERQVEPAILQALDEVQDALRTEQRAQGPLSGENARLRARLEQLQAERVWLRLVLEELAKEKTSSAPPRLAETLEPPFEVQGQALLRRRLSGFLSSPLFAALILAWEWDRGPRFRMFLGGVLLLVVAVQCVRLFWNGELRWSFKAARFEGGGWLGKRLHVNYSDVVDVQVHVSPSQQRRGVGTVVVTYRPREQDMPSDMCVLLKDVPEPERLAAWLRAEGSGRRA</sequence>
<keyword evidence="2" id="KW-0812">Transmembrane</keyword>
<protein>
    <submittedName>
        <fullName evidence="4">PH domain-containing protein</fullName>
    </submittedName>
</protein>
<keyword evidence="2" id="KW-1133">Transmembrane helix</keyword>
<dbReference type="Pfam" id="PF03703">
    <property type="entry name" value="bPH_2"/>
    <property type="match status" value="1"/>
</dbReference>
<feature type="region of interest" description="Disordered" evidence="1">
    <location>
        <begin position="1"/>
        <end position="24"/>
    </location>
</feature>
<dbReference type="EMBL" id="CP043494">
    <property type="protein sequence ID" value="WNG52120.1"/>
    <property type="molecule type" value="Genomic_DNA"/>
</dbReference>
<accession>A0ABY9X9P5</accession>
<name>A0ABY9X9P5_9BACT</name>
<keyword evidence="5" id="KW-1185">Reference proteome</keyword>
<proteinExistence type="predicted"/>
<reference evidence="4 5" key="1">
    <citation type="submission" date="2019-08" db="EMBL/GenBank/DDBJ databases">
        <title>Archangium and Cystobacter genomes.</title>
        <authorList>
            <person name="Chen I.-C.K."/>
            <person name="Wielgoss S."/>
        </authorList>
    </citation>
    <scope>NUCLEOTIDE SEQUENCE [LARGE SCALE GENOMIC DNA]</scope>
    <source>
        <strain evidence="4 5">Cbm 6</strain>
    </source>
</reference>